<dbReference type="InterPro" id="IPR027417">
    <property type="entry name" value="P-loop_NTPase"/>
</dbReference>
<evidence type="ECO:0000256" key="7">
    <source>
        <dbReference type="ARBA" id="ARBA00024867"/>
    </source>
</evidence>
<dbReference type="InterPro" id="IPR025944">
    <property type="entry name" value="Sigma_54_int_dom_CS"/>
</dbReference>
<dbReference type="GO" id="GO:0000160">
    <property type="term" value="P:phosphorelay signal transduction system"/>
    <property type="evidence" value="ECO:0007669"/>
    <property type="project" value="InterPro"/>
</dbReference>
<dbReference type="PROSITE" id="PS00676">
    <property type="entry name" value="SIGMA54_INTERACT_2"/>
    <property type="match status" value="1"/>
</dbReference>
<dbReference type="InterPro" id="IPR058031">
    <property type="entry name" value="AAA_lid_NorR"/>
</dbReference>
<evidence type="ECO:0000256" key="4">
    <source>
        <dbReference type="ARBA" id="ARBA00023015"/>
    </source>
</evidence>
<organism evidence="11 12">
    <name type="scientific">Desulforamulus ruminis (strain ATCC 23193 / DSM 2154 / NCIMB 8452 / DL)</name>
    <name type="common">Desulfotomaculum ruminis</name>
    <dbReference type="NCBI Taxonomy" id="696281"/>
    <lineage>
        <taxon>Bacteria</taxon>
        <taxon>Bacillati</taxon>
        <taxon>Bacillota</taxon>
        <taxon>Clostridia</taxon>
        <taxon>Eubacteriales</taxon>
        <taxon>Peptococcaceae</taxon>
        <taxon>Desulforamulus</taxon>
    </lineage>
</organism>
<dbReference type="CDD" id="cd00009">
    <property type="entry name" value="AAA"/>
    <property type="match status" value="1"/>
</dbReference>
<dbReference type="InterPro" id="IPR003593">
    <property type="entry name" value="AAA+_ATPase"/>
</dbReference>
<dbReference type="GO" id="GO:0005524">
    <property type="term" value="F:ATP binding"/>
    <property type="evidence" value="ECO:0007669"/>
    <property type="project" value="UniProtKB-KW"/>
</dbReference>
<dbReference type="GO" id="GO:0043565">
    <property type="term" value="F:sequence-specific DNA binding"/>
    <property type="evidence" value="ECO:0007669"/>
    <property type="project" value="InterPro"/>
</dbReference>
<dbReference type="InterPro" id="IPR025943">
    <property type="entry name" value="Sigma_54_int_dom_ATP-bd_2"/>
</dbReference>
<dbReference type="HOGENOM" id="CLU_000445_0_6_9"/>
<proteinExistence type="predicted"/>
<feature type="domain" description="Response regulatory" evidence="10">
    <location>
        <begin position="2"/>
        <end position="118"/>
    </location>
</feature>
<dbReference type="SMART" id="SM00448">
    <property type="entry name" value="REC"/>
    <property type="match status" value="1"/>
</dbReference>
<protein>
    <recommendedName>
        <fullName evidence="1">Stage 0 sporulation protein A homolog</fullName>
    </recommendedName>
</protein>
<evidence type="ECO:0000256" key="6">
    <source>
        <dbReference type="ARBA" id="ARBA00023163"/>
    </source>
</evidence>
<dbReference type="OrthoDB" id="9803970at2"/>
<dbReference type="InterPro" id="IPR001789">
    <property type="entry name" value="Sig_transdc_resp-reg_receiver"/>
</dbReference>
<evidence type="ECO:0000313" key="11">
    <source>
        <dbReference type="EMBL" id="AEG59092.1"/>
    </source>
</evidence>
<dbReference type="RefSeq" id="WP_013840865.1">
    <property type="nucleotide sequence ID" value="NC_015589.1"/>
</dbReference>
<dbReference type="Gene3D" id="3.40.50.2300">
    <property type="match status" value="1"/>
</dbReference>
<dbReference type="Gene3D" id="1.10.8.60">
    <property type="match status" value="1"/>
</dbReference>
<keyword evidence="12" id="KW-1185">Reference proteome</keyword>
<dbReference type="InterPro" id="IPR009057">
    <property type="entry name" value="Homeodomain-like_sf"/>
</dbReference>
<keyword evidence="2" id="KW-0547">Nucleotide-binding</keyword>
<dbReference type="SUPFAM" id="SSF52540">
    <property type="entry name" value="P-loop containing nucleoside triphosphate hydrolases"/>
    <property type="match status" value="1"/>
</dbReference>
<dbReference type="PANTHER" id="PTHR32071">
    <property type="entry name" value="TRANSCRIPTIONAL REGULATORY PROTEIN"/>
    <property type="match status" value="1"/>
</dbReference>
<evidence type="ECO:0000256" key="8">
    <source>
        <dbReference type="PROSITE-ProRule" id="PRU00169"/>
    </source>
</evidence>
<dbReference type="PROSITE" id="PS50045">
    <property type="entry name" value="SIGMA54_INTERACT_4"/>
    <property type="match status" value="1"/>
</dbReference>
<dbReference type="FunFam" id="3.40.50.300:FF:000006">
    <property type="entry name" value="DNA-binding transcriptional regulator NtrC"/>
    <property type="match status" value="1"/>
</dbReference>
<keyword evidence="3" id="KW-0067">ATP-binding</keyword>
<dbReference type="Gene3D" id="3.40.50.300">
    <property type="entry name" value="P-loop containing nucleotide triphosphate hydrolases"/>
    <property type="match status" value="1"/>
</dbReference>
<feature type="modified residue" description="4-aspartylphosphate" evidence="8">
    <location>
        <position position="51"/>
    </location>
</feature>
<name>F6DV26_DESRL</name>
<accession>F6DV26</accession>
<dbReference type="InterPro" id="IPR002197">
    <property type="entry name" value="HTH_Fis"/>
</dbReference>
<evidence type="ECO:0000313" key="12">
    <source>
        <dbReference type="Proteomes" id="UP000009234"/>
    </source>
</evidence>
<reference evidence="11 12" key="2">
    <citation type="journal article" date="2012" name="Stand. Genomic Sci.">
        <title>Complete genome sequence of the sulfate-reducing firmicute Desulfotomaculum ruminis type strain (DL(T)).</title>
        <authorList>
            <person name="Spring S."/>
            <person name="Visser M."/>
            <person name="Lu M."/>
            <person name="Copeland A."/>
            <person name="Lapidus A."/>
            <person name="Lucas S."/>
            <person name="Cheng J.F."/>
            <person name="Han C."/>
            <person name="Tapia R."/>
            <person name="Goodwin L.A."/>
            <person name="Pitluck S."/>
            <person name="Ivanova N."/>
            <person name="Land M."/>
            <person name="Hauser L."/>
            <person name="Larimer F."/>
            <person name="Rohde M."/>
            <person name="Goker M."/>
            <person name="Detter J.C."/>
            <person name="Kyrpides N.C."/>
            <person name="Woyke T."/>
            <person name="Schaap P.J."/>
            <person name="Plugge C.M."/>
            <person name="Muyzer G."/>
            <person name="Kuever J."/>
            <person name="Pereira I.A."/>
            <person name="Parshina S.N."/>
            <person name="Bernier-Latmani R."/>
            <person name="Stams A.J."/>
            <person name="Klenk H.P."/>
        </authorList>
    </citation>
    <scope>NUCLEOTIDE SEQUENCE [LARGE SCALE GENOMIC DNA]</scope>
    <source>
        <strain evidence="12">ATCC 23193 / DSM 2154 / NCIB 8452 / DL</strain>
    </source>
</reference>
<dbReference type="PROSITE" id="PS00688">
    <property type="entry name" value="SIGMA54_INTERACT_3"/>
    <property type="match status" value="1"/>
</dbReference>
<sequence length="494" mass="56509">MNILLVDDDQDSRACVGNFLREMGHRVMECDSGRSALNLIASGDFSMVLSDIKMPGMSGIELLKNISFLPEGKKVDVVLFTGHGDMETAIEALRAGAYDYLLKPINVEELAAITERIADYQALRRENMILTKHFEDKLKAETEETRRQLSKLKETLARSMGLGNIGFFSETMQRIAEQANKYHTDRSIPVLIQGETGTGKEVIAKLIHYGESWENRPFVDINCAALTPSLFESELFGYEAGAFTGGLPKGQKGKLDLAQGGTLFLDEVAEIPLELQGKLLRVIQEKEFYRISGLKKVKVDVRIICATNVDITKRVEQGKFREDLYYRLKVGHILIPPLRDRKEDILPLANLFLQEFSKQKRKSFSRIGDAAAKILKGYHWPGNVRELRNAIEWVIFMYDETELKSEYLAILDRINPNHNREEKMEPKELNPEEFSLPEERFFLEEYMNKIVLKALKKYGGNKTKAAQYLGISRRSLYCKMKHIRFPNKNEEIEQ</sequence>
<dbReference type="SMART" id="SM00382">
    <property type="entry name" value="AAA"/>
    <property type="match status" value="1"/>
</dbReference>
<dbReference type="SUPFAM" id="SSF52172">
    <property type="entry name" value="CheY-like"/>
    <property type="match status" value="1"/>
</dbReference>
<dbReference type="PRINTS" id="PR01590">
    <property type="entry name" value="HTHFIS"/>
</dbReference>
<evidence type="ECO:0000256" key="5">
    <source>
        <dbReference type="ARBA" id="ARBA00023125"/>
    </source>
</evidence>
<dbReference type="STRING" id="696281.Desru_0813"/>
<dbReference type="Gene3D" id="1.10.10.60">
    <property type="entry name" value="Homeodomain-like"/>
    <property type="match status" value="1"/>
</dbReference>
<evidence type="ECO:0000256" key="3">
    <source>
        <dbReference type="ARBA" id="ARBA00022840"/>
    </source>
</evidence>
<dbReference type="SUPFAM" id="SSF46689">
    <property type="entry name" value="Homeodomain-like"/>
    <property type="match status" value="1"/>
</dbReference>
<evidence type="ECO:0000256" key="1">
    <source>
        <dbReference type="ARBA" id="ARBA00018672"/>
    </source>
</evidence>
<dbReference type="PANTHER" id="PTHR32071:SF57">
    <property type="entry name" value="C4-DICARBOXYLATE TRANSPORT TRANSCRIPTIONAL REGULATORY PROTEIN DCTD"/>
    <property type="match status" value="1"/>
</dbReference>
<keyword evidence="8" id="KW-0597">Phosphoprotein</keyword>
<feature type="domain" description="Sigma-54 factor interaction" evidence="9">
    <location>
        <begin position="169"/>
        <end position="396"/>
    </location>
</feature>
<evidence type="ECO:0000256" key="2">
    <source>
        <dbReference type="ARBA" id="ARBA00022741"/>
    </source>
</evidence>
<dbReference type="PROSITE" id="PS00675">
    <property type="entry name" value="SIGMA54_INTERACT_1"/>
    <property type="match status" value="1"/>
</dbReference>
<dbReference type="InterPro" id="IPR011006">
    <property type="entry name" value="CheY-like_superfamily"/>
</dbReference>
<dbReference type="Pfam" id="PF00072">
    <property type="entry name" value="Response_reg"/>
    <property type="match status" value="1"/>
</dbReference>
<keyword evidence="5" id="KW-0238">DNA-binding</keyword>
<dbReference type="Pfam" id="PF25601">
    <property type="entry name" value="AAA_lid_14"/>
    <property type="match status" value="1"/>
</dbReference>
<evidence type="ECO:0000259" key="9">
    <source>
        <dbReference type="PROSITE" id="PS50045"/>
    </source>
</evidence>
<reference evidence="12" key="1">
    <citation type="submission" date="2011-05" db="EMBL/GenBank/DDBJ databases">
        <title>Complete sequence of Desulfotomaculum ruminis DSM 2154.</title>
        <authorList>
            <person name="Lucas S."/>
            <person name="Copeland A."/>
            <person name="Lapidus A."/>
            <person name="Cheng J.-F."/>
            <person name="Goodwin L."/>
            <person name="Pitluck S."/>
            <person name="Lu M."/>
            <person name="Detter J.C."/>
            <person name="Han C."/>
            <person name="Tapia R."/>
            <person name="Land M."/>
            <person name="Hauser L."/>
            <person name="Kyrpides N."/>
            <person name="Ivanova N."/>
            <person name="Mikhailova N."/>
            <person name="Pagani I."/>
            <person name="Stams A.J.M."/>
            <person name="Plugge C.M."/>
            <person name="Muyzer G."/>
            <person name="Kuever J."/>
            <person name="Parshina S.N."/>
            <person name="Ivanova A.E."/>
            <person name="Nazina T.N."/>
            <person name="Brambilla E."/>
            <person name="Spring S."/>
            <person name="Klenk H.-P."/>
            <person name="Woyke T."/>
        </authorList>
    </citation>
    <scope>NUCLEOTIDE SEQUENCE [LARGE SCALE GENOMIC DNA]</scope>
    <source>
        <strain evidence="12">ATCC 23193 / DSM 2154 / NCIB 8452 / DL</strain>
    </source>
</reference>
<dbReference type="EMBL" id="CP002780">
    <property type="protein sequence ID" value="AEG59092.1"/>
    <property type="molecule type" value="Genomic_DNA"/>
</dbReference>
<dbReference type="PROSITE" id="PS50110">
    <property type="entry name" value="RESPONSE_REGULATORY"/>
    <property type="match status" value="1"/>
</dbReference>
<keyword evidence="6" id="KW-0804">Transcription</keyword>
<dbReference type="Pfam" id="PF00158">
    <property type="entry name" value="Sigma54_activat"/>
    <property type="match status" value="1"/>
</dbReference>
<dbReference type="KEGG" id="dru:Desru_0813"/>
<dbReference type="InterPro" id="IPR025662">
    <property type="entry name" value="Sigma_54_int_dom_ATP-bd_1"/>
</dbReference>
<keyword evidence="4" id="KW-0805">Transcription regulation</keyword>
<dbReference type="Proteomes" id="UP000009234">
    <property type="component" value="Chromosome"/>
</dbReference>
<gene>
    <name evidence="11" type="ordered locus">Desru_0813</name>
</gene>
<comment type="function">
    <text evidence="7">May play the central regulatory role in sporulation. It may be an element of the effector pathway responsible for the activation of sporulation genes in response to nutritional stress. Spo0A may act in concert with spo0H (a sigma factor) to control the expression of some genes that are critical to the sporulation process.</text>
</comment>
<dbReference type="Pfam" id="PF02954">
    <property type="entry name" value="HTH_8"/>
    <property type="match status" value="1"/>
</dbReference>
<evidence type="ECO:0000259" key="10">
    <source>
        <dbReference type="PROSITE" id="PS50110"/>
    </source>
</evidence>
<dbReference type="InterPro" id="IPR002078">
    <property type="entry name" value="Sigma_54_int"/>
</dbReference>
<dbReference type="GO" id="GO:0006355">
    <property type="term" value="P:regulation of DNA-templated transcription"/>
    <property type="evidence" value="ECO:0007669"/>
    <property type="project" value="InterPro"/>
</dbReference>
<dbReference type="AlphaFoldDB" id="F6DV26"/>
<dbReference type="eggNOG" id="COG2204">
    <property type="taxonomic scope" value="Bacteria"/>
</dbReference>